<dbReference type="InterPro" id="IPR004360">
    <property type="entry name" value="Glyas_Fos-R_dOase_dom"/>
</dbReference>
<organism evidence="2 3">
    <name type="scientific">Corynebacterium marinum DSM 44953</name>
    <dbReference type="NCBI Taxonomy" id="1224162"/>
    <lineage>
        <taxon>Bacteria</taxon>
        <taxon>Bacillati</taxon>
        <taxon>Actinomycetota</taxon>
        <taxon>Actinomycetes</taxon>
        <taxon>Mycobacteriales</taxon>
        <taxon>Corynebacteriaceae</taxon>
        <taxon>Corynebacterium</taxon>
    </lineage>
</organism>
<dbReference type="PANTHER" id="PTHR36503">
    <property type="entry name" value="BLR2520 PROTEIN"/>
    <property type="match status" value="1"/>
</dbReference>
<dbReference type="Pfam" id="PF00903">
    <property type="entry name" value="Glyoxalase"/>
    <property type="match status" value="1"/>
</dbReference>
<dbReference type="InterPro" id="IPR037523">
    <property type="entry name" value="VOC_core"/>
</dbReference>
<dbReference type="HOGENOM" id="CLU_046006_21_0_11"/>
<dbReference type="AlphaFoldDB" id="A0A0B6TUI5"/>
<dbReference type="PROSITE" id="PS51819">
    <property type="entry name" value="VOC"/>
    <property type="match status" value="1"/>
</dbReference>
<reference evidence="2 3" key="1">
    <citation type="submission" date="2014-05" db="EMBL/GenBank/DDBJ databases">
        <title>Complete genome sequence of Corynebacterium marinum DSM 44953.</title>
        <authorList>
            <person name="Schaffert L."/>
            <person name="Albersmeier A."/>
            <person name="Kalinowski J."/>
            <person name="Ruckert C."/>
        </authorList>
    </citation>
    <scope>NUCLEOTIDE SEQUENCE [LARGE SCALE GENOMIC DNA]</scope>
    <source>
        <strain evidence="2 3">DSM 44953</strain>
    </source>
</reference>
<sequence>MTQRLNHPQIYINLPVSDLAAAKAFYTALGWDIIPEYTDDNASAVQASDAVVVMLLKREFFATFHRRETAAADSPREMLNALAVDTRADVDEMIRRGREAGANVYNEPKEGQEMYYGSFEDPDGHGWEFVANG</sequence>
<dbReference type="EMBL" id="CP007790">
    <property type="protein sequence ID" value="AJK68366.1"/>
    <property type="molecule type" value="Genomic_DNA"/>
</dbReference>
<name>A0A0B6TUI5_9CORY</name>
<dbReference type="Proteomes" id="UP000031928">
    <property type="component" value="Chromosome"/>
</dbReference>
<evidence type="ECO:0000313" key="2">
    <source>
        <dbReference type="EMBL" id="AJK68366.1"/>
    </source>
</evidence>
<accession>A0A0B6TUI5</accession>
<gene>
    <name evidence="2" type="ORF">B840_03725</name>
</gene>
<dbReference type="PANTHER" id="PTHR36503:SF2">
    <property type="entry name" value="BLR2408 PROTEIN"/>
    <property type="match status" value="1"/>
</dbReference>
<protein>
    <recommendedName>
        <fullName evidence="1">VOC domain-containing protein</fullName>
    </recommendedName>
</protein>
<dbReference type="RefSeq" id="WP_042621020.1">
    <property type="nucleotide sequence ID" value="NZ_CP007790.1"/>
</dbReference>
<dbReference type="Gene3D" id="3.10.180.10">
    <property type="entry name" value="2,3-Dihydroxybiphenyl 1,2-Dioxygenase, domain 1"/>
    <property type="match status" value="1"/>
</dbReference>
<feature type="domain" description="VOC" evidence="1">
    <location>
        <begin position="4"/>
        <end position="132"/>
    </location>
</feature>
<dbReference type="STRING" id="1224162.B840_03725"/>
<proteinExistence type="predicted"/>
<dbReference type="InterPro" id="IPR029068">
    <property type="entry name" value="Glyas_Bleomycin-R_OHBP_Dase"/>
</dbReference>
<dbReference type="OrthoDB" id="4265398at2"/>
<evidence type="ECO:0000259" key="1">
    <source>
        <dbReference type="PROSITE" id="PS51819"/>
    </source>
</evidence>
<keyword evidence="3" id="KW-1185">Reference proteome</keyword>
<evidence type="ECO:0000313" key="3">
    <source>
        <dbReference type="Proteomes" id="UP000031928"/>
    </source>
</evidence>
<dbReference type="KEGG" id="cmq:B840_03725"/>
<dbReference type="SUPFAM" id="SSF54593">
    <property type="entry name" value="Glyoxalase/Bleomycin resistance protein/Dihydroxybiphenyl dioxygenase"/>
    <property type="match status" value="1"/>
</dbReference>